<comment type="caution">
    <text evidence="1">The sequence shown here is derived from an EMBL/GenBank/DDBJ whole genome shotgun (WGS) entry which is preliminary data.</text>
</comment>
<proteinExistence type="predicted"/>
<evidence type="ECO:0000313" key="1">
    <source>
        <dbReference type="EMBL" id="RCK68066.1"/>
    </source>
</evidence>
<dbReference type="InterPro" id="IPR025447">
    <property type="entry name" value="DUF4192"/>
</dbReference>
<evidence type="ECO:0000313" key="2">
    <source>
        <dbReference type="Proteomes" id="UP000252770"/>
    </source>
</evidence>
<organism evidence="1 2">
    <name type="scientific">Desertihabitans brevis</name>
    <dbReference type="NCBI Taxonomy" id="2268447"/>
    <lineage>
        <taxon>Bacteria</taxon>
        <taxon>Bacillati</taxon>
        <taxon>Actinomycetota</taxon>
        <taxon>Actinomycetes</taxon>
        <taxon>Propionibacteriales</taxon>
        <taxon>Propionibacteriaceae</taxon>
        <taxon>Desertihabitans</taxon>
    </lineage>
</organism>
<dbReference type="Pfam" id="PF13830">
    <property type="entry name" value="DUF4192"/>
    <property type="match status" value="1"/>
</dbReference>
<reference evidence="1 2" key="1">
    <citation type="submission" date="2018-07" db="EMBL/GenBank/DDBJ databases">
        <title>Desertimonas flava gen. nov. sp. nov.</title>
        <authorList>
            <person name="Liu S."/>
        </authorList>
    </citation>
    <scope>NUCLEOTIDE SEQUENCE [LARGE SCALE GENOMIC DNA]</scope>
    <source>
        <strain evidence="1 2">16Sb5-5</strain>
    </source>
</reference>
<dbReference type="Proteomes" id="UP000252770">
    <property type="component" value="Unassembled WGS sequence"/>
</dbReference>
<dbReference type="EMBL" id="QOUI01000014">
    <property type="protein sequence ID" value="RCK68066.1"/>
    <property type="molecule type" value="Genomic_DNA"/>
</dbReference>
<sequence>MTSDSPPTDRVLPTAPPTIRAGDPSEVLGVIPYLVGFLPADDLVVVLLADRCVVVTARMDLASVPDGGELAQQVEDLADLHGADAAVVVAYCADPEPVAALFEGLPERLDGVRLVDLLHVDGRRWWSWLCSAGCCPPEGRPYDVASSRTAAAAVFAGLTTLPSRDSLAELVRPEPATEERVGLYETVAGDLLPLGPDAAARVVARVEALCAADELPDEQAAAELAVSLFDVGVRDAVWGAQTRSGAARAVGLWSRVSRLALPPFRVAPVCQLATAAWLSGDGALMSVCLETLEAEGEENRLVAVLDSINRLGLPPSWWDEPGAGRTTG</sequence>
<dbReference type="RefSeq" id="WP_114128069.1">
    <property type="nucleotide sequence ID" value="NZ_QOUI01000014.1"/>
</dbReference>
<gene>
    <name evidence="1" type="ORF">DT076_17875</name>
</gene>
<keyword evidence="2" id="KW-1185">Reference proteome</keyword>
<name>A0A367YQ93_9ACTN</name>
<protein>
    <submittedName>
        <fullName evidence="1">DUF4192 domain-containing protein</fullName>
    </submittedName>
</protein>
<dbReference type="AlphaFoldDB" id="A0A367YQ93"/>
<accession>A0A367YQ93</accession>